<dbReference type="AlphaFoldDB" id="G7E9H1"/>
<organism evidence="14 15">
    <name type="scientific">Mixia osmundae (strain CBS 9802 / IAM 14324 / JCM 22182 / KY 12970)</name>
    <dbReference type="NCBI Taxonomy" id="764103"/>
    <lineage>
        <taxon>Eukaryota</taxon>
        <taxon>Fungi</taxon>
        <taxon>Dikarya</taxon>
        <taxon>Basidiomycota</taxon>
        <taxon>Pucciniomycotina</taxon>
        <taxon>Mixiomycetes</taxon>
        <taxon>Mixiales</taxon>
        <taxon>Mixiaceae</taxon>
        <taxon>Mixia</taxon>
    </lineage>
</organism>
<evidence type="ECO:0000256" key="1">
    <source>
        <dbReference type="ARBA" id="ARBA00022722"/>
    </source>
</evidence>
<dbReference type="CDD" id="cd10455">
    <property type="entry name" value="GIY-YIG_SLX1"/>
    <property type="match status" value="1"/>
</dbReference>
<gene>
    <name evidence="14" type="primary">Mo05985</name>
    <name evidence="14" type="ORF">E5Q_05985</name>
</gene>
<comment type="caution">
    <text evidence="11">Lacks conserved residue(s) required for the propagation of feature annotation.</text>
</comment>
<comment type="similarity">
    <text evidence="11">Belongs to the SLX1 family.</text>
</comment>
<dbReference type="InterPro" id="IPR000305">
    <property type="entry name" value="GIY-YIG_endonuc"/>
</dbReference>
<feature type="domain" description="GIY-YIG" evidence="13">
    <location>
        <begin position="67"/>
        <end position="150"/>
    </location>
</feature>
<feature type="compositionally biased region" description="Polar residues" evidence="12">
    <location>
        <begin position="438"/>
        <end position="455"/>
    </location>
</feature>
<dbReference type="HOGENOM" id="CLU_458608_0_0_1"/>
<keyword evidence="5" id="KW-0863">Zinc-finger</keyword>
<dbReference type="Gene3D" id="3.30.40.10">
    <property type="entry name" value="Zinc/RING finger domain, C3HC4 (zinc finger)"/>
    <property type="match status" value="1"/>
</dbReference>
<dbReference type="PROSITE" id="PS50164">
    <property type="entry name" value="GIY_YIG"/>
    <property type="match status" value="1"/>
</dbReference>
<dbReference type="Proteomes" id="UP000009131">
    <property type="component" value="Unassembled WGS sequence"/>
</dbReference>
<dbReference type="SMART" id="SM00249">
    <property type="entry name" value="PHD"/>
    <property type="match status" value="1"/>
</dbReference>
<comment type="function">
    <text evidence="11">Catalytic subunit of the SLX1-SLX4 structure-specific endonuclease that resolves DNA secondary structures generated during DNA repair and recombination. Has endonuclease activity towards branched DNA substrates, introducing single-strand cuts in duplex DNA close to junctions with ss-DNA.</text>
</comment>
<dbReference type="GO" id="GO:0000724">
    <property type="term" value="P:double-strand break repair via homologous recombination"/>
    <property type="evidence" value="ECO:0007669"/>
    <property type="project" value="TreeGrafter"/>
</dbReference>
<dbReference type="Pfam" id="PF01541">
    <property type="entry name" value="GIY-YIG"/>
    <property type="match status" value="1"/>
</dbReference>
<sequence>MAELLDISSDSSLPELPFLTQRAPPSSSPLVFDDGLDEAEEEAAMPSGMIPVISRSTLLEGAHTIPRFYACYLLRSKRNDKYSNRTYIGSTPDPPRRIRQHNGDLTAGAWKTRFGRPWEMEMIVHGFPSKLSALQFEWAWQKPGQSRHLRYLSPTSGRPQARFPDDRSRNKPDRKVSVLKAMLTSKPWKVMGLAVTVFSPFASQLWRGLSTTTALTSPSKRKGKAKEAVDETLLPDTSIPISVDHVNVVERFEGVDGRRIERESAPPRKTIARSPARSRSVTPIEAVLQEPGIGPIDASDKDFAELHWRKWASLIEAQPIAVCQLCSKQLDKEQHLDTVICTSEGCTALYHLTCLAERLLAESPPDTSLAQPLLPMNGVCPTCKNSLRWIDLIRGCYRRRDGPPKEKRTRAKSKAKEVAEDEETESPRKRKRKAKEPTASTAGRKSRQRSSTASPNKARARQILASPAASDAEAEPTTKSRSRSPARTKMKATLPLPILSDSDADQAVKTKPGTPRTAKAKAALPSPLSSDSDERALGDEISLEILESTPGVFRMPDSPAYLSDLEKSLSSIQVVSAPSTPIKRRRTKATALTDA</sequence>
<dbReference type="STRING" id="764103.G7E9H1"/>
<dbReference type="eggNOG" id="KOG3005">
    <property type="taxonomic scope" value="Eukaryota"/>
</dbReference>
<feature type="compositionally biased region" description="Basic and acidic residues" evidence="12">
    <location>
        <begin position="163"/>
        <end position="174"/>
    </location>
</feature>
<accession>G7E9H1</accession>
<evidence type="ECO:0000256" key="3">
    <source>
        <dbReference type="ARBA" id="ARBA00022759"/>
    </source>
</evidence>
<dbReference type="FunCoup" id="G7E9H1">
    <property type="interactions" value="80"/>
</dbReference>
<dbReference type="PANTHER" id="PTHR20208:SF10">
    <property type="entry name" value="STRUCTURE-SPECIFIC ENDONUCLEASE SUBUNIT SLX1"/>
    <property type="match status" value="1"/>
</dbReference>
<dbReference type="InterPro" id="IPR035901">
    <property type="entry name" value="GIY-YIG_endonuc_sf"/>
</dbReference>
<evidence type="ECO:0000256" key="7">
    <source>
        <dbReference type="ARBA" id="ARBA00022833"/>
    </source>
</evidence>
<evidence type="ECO:0000256" key="9">
    <source>
        <dbReference type="ARBA" id="ARBA00023204"/>
    </source>
</evidence>
<dbReference type="Gene3D" id="3.40.1440.10">
    <property type="entry name" value="GIY-YIG endonuclease"/>
    <property type="match status" value="1"/>
</dbReference>
<dbReference type="InParanoid" id="G7E9H1"/>
<dbReference type="EMBL" id="BABT02000220">
    <property type="protein sequence ID" value="GAA99290.1"/>
    <property type="molecule type" value="Genomic_DNA"/>
</dbReference>
<dbReference type="HAMAP" id="MF_03100">
    <property type="entry name" value="Endonuc_su_Slx1"/>
    <property type="match status" value="1"/>
</dbReference>
<evidence type="ECO:0000256" key="6">
    <source>
        <dbReference type="ARBA" id="ARBA00022801"/>
    </source>
</evidence>
<keyword evidence="2" id="KW-0479">Metal-binding</keyword>
<comment type="subcellular location">
    <subcellularLocation>
        <location evidence="11">Nucleus</location>
    </subcellularLocation>
</comment>
<dbReference type="PANTHER" id="PTHR20208">
    <property type="entry name" value="STRUCTURE-SPECIFIC ENDONUCLEASE SUBUNIT SLX1"/>
    <property type="match status" value="1"/>
</dbReference>
<dbReference type="FunFam" id="3.40.1440.10:FF:000006">
    <property type="entry name" value="Structure-specific endonuclease subunit SLX1"/>
    <property type="match status" value="1"/>
</dbReference>
<keyword evidence="8 11" id="KW-0233">DNA recombination</keyword>
<keyword evidence="3 11" id="KW-0255">Endonuclease</keyword>
<evidence type="ECO:0000256" key="8">
    <source>
        <dbReference type="ARBA" id="ARBA00023172"/>
    </source>
</evidence>
<keyword evidence="9 11" id="KW-0234">DNA repair</keyword>
<evidence type="ECO:0000259" key="13">
    <source>
        <dbReference type="PROSITE" id="PS50164"/>
    </source>
</evidence>
<dbReference type="GO" id="GO:0008270">
    <property type="term" value="F:zinc ion binding"/>
    <property type="evidence" value="ECO:0007669"/>
    <property type="project" value="UniProtKB-KW"/>
</dbReference>
<evidence type="ECO:0000256" key="12">
    <source>
        <dbReference type="SAM" id="MobiDB-lite"/>
    </source>
</evidence>
<dbReference type="InterPro" id="IPR027520">
    <property type="entry name" value="Slx1"/>
</dbReference>
<dbReference type="OMA" id="CITHLIC"/>
<protein>
    <recommendedName>
        <fullName evidence="13">GIY-YIG domain-containing protein</fullName>
    </recommendedName>
</protein>
<dbReference type="Pfam" id="PF21202">
    <property type="entry name" value="SLX1_C"/>
    <property type="match status" value="1"/>
</dbReference>
<dbReference type="InterPro" id="IPR013083">
    <property type="entry name" value="Znf_RING/FYVE/PHD"/>
</dbReference>
<name>G7E9H1_MIXOS</name>
<dbReference type="InterPro" id="IPR001965">
    <property type="entry name" value="Znf_PHD"/>
</dbReference>
<keyword evidence="7" id="KW-0862">Zinc</keyword>
<proteinExistence type="inferred from homology"/>
<evidence type="ECO:0000256" key="5">
    <source>
        <dbReference type="ARBA" id="ARBA00022771"/>
    </source>
</evidence>
<keyword evidence="15" id="KW-1185">Reference proteome</keyword>
<keyword evidence="1 11" id="KW-0540">Nuclease</keyword>
<feature type="compositionally biased region" description="Low complexity" evidence="12">
    <location>
        <begin position="465"/>
        <end position="477"/>
    </location>
</feature>
<keyword evidence="6 11" id="KW-0378">Hydrolase</keyword>
<evidence type="ECO:0000256" key="2">
    <source>
        <dbReference type="ARBA" id="ARBA00022723"/>
    </source>
</evidence>
<evidence type="ECO:0000256" key="11">
    <source>
        <dbReference type="HAMAP-Rule" id="MF_03100"/>
    </source>
</evidence>
<reference evidence="14 15" key="1">
    <citation type="journal article" date="2011" name="J. Gen. Appl. Microbiol.">
        <title>Draft genome sequencing of the enigmatic basidiomycete Mixia osmundae.</title>
        <authorList>
            <person name="Nishida H."/>
            <person name="Nagatsuka Y."/>
            <person name="Sugiyama J."/>
        </authorList>
    </citation>
    <scope>NUCLEOTIDE SEQUENCE [LARGE SCALE GENOMIC DNA]</scope>
    <source>
        <strain evidence="15">CBS 9802 / IAM 14324 / JCM 22182 / KY 12970</strain>
    </source>
</reference>
<feature type="compositionally biased region" description="Basic residues" evidence="12">
    <location>
        <begin position="480"/>
        <end position="490"/>
    </location>
</feature>
<reference evidence="14 15" key="2">
    <citation type="journal article" date="2012" name="Open Biol.">
        <title>Characteristics of nucleosomes and linker DNA regions on the genome of the basidiomycete Mixia osmundae revealed by mono- and dinucleosome mapping.</title>
        <authorList>
            <person name="Nishida H."/>
            <person name="Kondo S."/>
            <person name="Matsumoto T."/>
            <person name="Suzuki Y."/>
            <person name="Yoshikawa H."/>
            <person name="Taylor T.D."/>
            <person name="Sugiyama J."/>
        </authorList>
    </citation>
    <scope>NUCLEOTIDE SEQUENCE [LARGE SCALE GENOMIC DNA]</scope>
    <source>
        <strain evidence="15">CBS 9802 / IAM 14324 / JCM 22182 / KY 12970</strain>
    </source>
</reference>
<keyword evidence="10 11" id="KW-0539">Nucleus</keyword>
<dbReference type="GO" id="GO:0008821">
    <property type="term" value="F:crossover junction DNA endonuclease activity"/>
    <property type="evidence" value="ECO:0007669"/>
    <property type="project" value="TreeGrafter"/>
</dbReference>
<comment type="caution">
    <text evidence="14">The sequence shown here is derived from an EMBL/GenBank/DDBJ whole genome shotgun (WGS) entry which is preliminary data.</text>
</comment>
<comment type="subunit">
    <text evidence="11">Forms a heterodimer with SLX4.</text>
</comment>
<dbReference type="InterPro" id="IPR050381">
    <property type="entry name" value="SLX1_endonuclease"/>
</dbReference>
<dbReference type="RefSeq" id="XP_014568535.1">
    <property type="nucleotide sequence ID" value="XM_014713049.1"/>
</dbReference>
<comment type="cofactor">
    <cofactor evidence="11">
        <name>a divalent metal cation</name>
        <dbReference type="ChEBI" id="CHEBI:60240"/>
    </cofactor>
</comment>
<evidence type="ECO:0000256" key="4">
    <source>
        <dbReference type="ARBA" id="ARBA00022763"/>
    </source>
</evidence>
<dbReference type="OrthoDB" id="24645at2759"/>
<evidence type="ECO:0000256" key="10">
    <source>
        <dbReference type="ARBA" id="ARBA00023242"/>
    </source>
</evidence>
<evidence type="ECO:0000313" key="15">
    <source>
        <dbReference type="Proteomes" id="UP000009131"/>
    </source>
</evidence>
<feature type="region of interest" description="Disordered" evidence="12">
    <location>
        <begin position="149"/>
        <end position="174"/>
    </location>
</feature>
<keyword evidence="4 11" id="KW-0227">DNA damage</keyword>
<dbReference type="GO" id="GO:0033557">
    <property type="term" value="C:Slx1-Slx4 complex"/>
    <property type="evidence" value="ECO:0007669"/>
    <property type="project" value="UniProtKB-UniRule"/>
</dbReference>
<dbReference type="SUPFAM" id="SSF82771">
    <property type="entry name" value="GIY-YIG endonuclease"/>
    <property type="match status" value="1"/>
</dbReference>
<dbReference type="InterPro" id="IPR048749">
    <property type="entry name" value="SLX1_C"/>
</dbReference>
<dbReference type="GO" id="GO:0017108">
    <property type="term" value="F:5'-flap endonuclease activity"/>
    <property type="evidence" value="ECO:0007669"/>
    <property type="project" value="InterPro"/>
</dbReference>
<feature type="region of interest" description="Disordered" evidence="12">
    <location>
        <begin position="400"/>
        <end position="535"/>
    </location>
</feature>
<evidence type="ECO:0000313" key="14">
    <source>
        <dbReference type="EMBL" id="GAA99290.1"/>
    </source>
</evidence>